<dbReference type="RefSeq" id="WP_308349702.1">
    <property type="nucleotide sequence ID" value="NZ_CP129971.1"/>
</dbReference>
<name>A0AA49JH07_9BACT</name>
<reference evidence="1 2" key="1">
    <citation type="submission" date="2023-08" db="EMBL/GenBank/DDBJ databases">
        <title>Comparative genomics and taxonomic characterization of three novel marine species of genus Marivirga.</title>
        <authorList>
            <person name="Muhammad N."/>
            <person name="Kim S.-G."/>
        </authorList>
    </citation>
    <scope>NUCLEOTIDE SEQUENCE [LARGE SCALE GENOMIC DNA]</scope>
    <source>
        <strain evidence="1 2">BDSF4-3</strain>
    </source>
</reference>
<sequence>MLKYLIPFLLILILFSCIEDDSISYRNCWSLAESGEEIQVYYPCGDDRLGPSWFRSTYAFYSNNKCEYLVLHPADAHYMEDGIYEHNPELSILTIKTSEGDLIVKFKILSISEREMKVKILEDNYF</sequence>
<dbReference type="AlphaFoldDB" id="A0AA49JH07"/>
<dbReference type="Proteomes" id="UP001230496">
    <property type="component" value="Chromosome"/>
</dbReference>
<protein>
    <submittedName>
        <fullName evidence="1">Uncharacterized protein</fullName>
    </submittedName>
</protein>
<keyword evidence="2" id="KW-1185">Reference proteome</keyword>
<organism evidence="1 2">
    <name type="scientific">Marivirga salinarum</name>
    <dbReference type="NCBI Taxonomy" id="3059078"/>
    <lineage>
        <taxon>Bacteria</taxon>
        <taxon>Pseudomonadati</taxon>
        <taxon>Bacteroidota</taxon>
        <taxon>Cytophagia</taxon>
        <taxon>Cytophagales</taxon>
        <taxon>Marivirgaceae</taxon>
        <taxon>Marivirga</taxon>
    </lineage>
</organism>
<dbReference type="EMBL" id="CP129971">
    <property type="protein sequence ID" value="WKK77375.2"/>
    <property type="molecule type" value="Genomic_DNA"/>
</dbReference>
<proteinExistence type="predicted"/>
<accession>A0AA49JH07</accession>
<dbReference type="PROSITE" id="PS51257">
    <property type="entry name" value="PROKAR_LIPOPROTEIN"/>
    <property type="match status" value="1"/>
</dbReference>
<dbReference type="KEGG" id="msaa:QYS49_09465"/>
<evidence type="ECO:0000313" key="1">
    <source>
        <dbReference type="EMBL" id="WKK77375.2"/>
    </source>
</evidence>
<evidence type="ECO:0000313" key="2">
    <source>
        <dbReference type="Proteomes" id="UP001230496"/>
    </source>
</evidence>
<gene>
    <name evidence="1" type="ORF">QYS49_09465</name>
</gene>